<sequence>MFSGQASAHFPQRVQALTDCAVTPGGCAANGLRSTCPALPVKNWRRDMLAEAGMINTLPAVPADRL</sequence>
<organism evidence="1 2">
    <name type="scientific">Tepidicaulis marinus</name>
    <dbReference type="NCBI Taxonomy" id="1333998"/>
    <lineage>
        <taxon>Bacteria</taxon>
        <taxon>Pseudomonadati</taxon>
        <taxon>Pseudomonadota</taxon>
        <taxon>Alphaproteobacteria</taxon>
        <taxon>Hyphomicrobiales</taxon>
        <taxon>Parvibaculaceae</taxon>
        <taxon>Tepidicaulis</taxon>
    </lineage>
</organism>
<evidence type="ECO:0000313" key="1">
    <source>
        <dbReference type="EMBL" id="GAK45805.1"/>
    </source>
</evidence>
<dbReference type="EMBL" id="BBIO01000012">
    <property type="protein sequence ID" value="GAK45805.1"/>
    <property type="molecule type" value="Genomic_DNA"/>
</dbReference>
<comment type="caution">
    <text evidence="1">The sequence shown here is derived from an EMBL/GenBank/DDBJ whole genome shotgun (WGS) entry which is preliminary data.</text>
</comment>
<name>A0A081BCN7_9HYPH</name>
<reference evidence="1 2" key="1">
    <citation type="submission" date="2014-07" db="EMBL/GenBank/DDBJ databases">
        <title>Tepidicaulis marinum gen. nov., sp. nov., a novel marine bacterium denitrifying nitrate to nitrous oxide strictly under microaerobic conditions.</title>
        <authorList>
            <person name="Takeuchi M."/>
            <person name="Yamagishi T."/>
            <person name="Kamagata Y."/>
            <person name="Oshima K."/>
            <person name="Hattori M."/>
            <person name="Katayama T."/>
            <person name="Hanada S."/>
            <person name="Tamaki H."/>
            <person name="Marumo K."/>
            <person name="Maeda H."/>
            <person name="Nedachi M."/>
            <person name="Iwasaki W."/>
            <person name="Suwa Y."/>
            <person name="Sakata S."/>
        </authorList>
    </citation>
    <scope>NUCLEOTIDE SEQUENCE [LARGE SCALE GENOMIC DNA]</scope>
    <source>
        <strain evidence="1 2">MA2</strain>
    </source>
</reference>
<keyword evidence="2" id="KW-1185">Reference proteome</keyword>
<dbReference type="Proteomes" id="UP000028702">
    <property type="component" value="Unassembled WGS sequence"/>
</dbReference>
<proteinExistence type="predicted"/>
<gene>
    <name evidence="1" type="ORF">M2A_2304</name>
</gene>
<evidence type="ECO:0000313" key="2">
    <source>
        <dbReference type="Proteomes" id="UP000028702"/>
    </source>
</evidence>
<dbReference type="STRING" id="1333998.M2A_2304"/>
<protein>
    <submittedName>
        <fullName evidence="1">Uncharacterized protein</fullName>
    </submittedName>
</protein>
<dbReference type="AlphaFoldDB" id="A0A081BCN7"/>
<accession>A0A081BCN7</accession>